<dbReference type="Gene3D" id="3.10.270.10">
    <property type="entry name" value="Urate Oxidase"/>
    <property type="match status" value="1"/>
</dbReference>
<dbReference type="Proteomes" id="UP001161497">
    <property type="component" value="Chromosome"/>
</dbReference>
<keyword evidence="1 2" id="KW-0378">Hydrolase</keyword>
<dbReference type="InterPro" id="IPR022838">
    <property type="entry name" value="GTP_cyclohydrolase_FolE2"/>
</dbReference>
<proteinExistence type="inferred from homology"/>
<dbReference type="InterPro" id="IPR003801">
    <property type="entry name" value="GTP_cyclohydrolase_FolE2/MptA"/>
</dbReference>
<reference evidence="3" key="1">
    <citation type="submission" date="2023-03" db="EMBL/GenBank/DDBJ databases">
        <authorList>
            <person name="Cremers G."/>
            <person name="Picone N."/>
        </authorList>
    </citation>
    <scope>NUCLEOTIDE SEQUENCE</scope>
    <source>
        <strain evidence="3">Sample_alias</strain>
    </source>
</reference>
<evidence type="ECO:0000256" key="1">
    <source>
        <dbReference type="ARBA" id="ARBA00022801"/>
    </source>
</evidence>
<dbReference type="EMBL" id="OX458932">
    <property type="protein sequence ID" value="CAI9084484.1"/>
    <property type="molecule type" value="Genomic_DNA"/>
</dbReference>
<dbReference type="HAMAP" id="MF_01527_B">
    <property type="entry name" value="GTP_cyclohydrol_B"/>
    <property type="match status" value="1"/>
</dbReference>
<accession>A0ABM9IA12</accession>
<comment type="similarity">
    <text evidence="2">Belongs to the GTP cyclohydrolase IV family.</text>
</comment>
<comment type="catalytic activity">
    <reaction evidence="2">
        <text>GTP + H2O = 7,8-dihydroneopterin 3'-triphosphate + formate + H(+)</text>
        <dbReference type="Rhea" id="RHEA:17473"/>
        <dbReference type="ChEBI" id="CHEBI:15377"/>
        <dbReference type="ChEBI" id="CHEBI:15378"/>
        <dbReference type="ChEBI" id="CHEBI:15740"/>
        <dbReference type="ChEBI" id="CHEBI:37565"/>
        <dbReference type="ChEBI" id="CHEBI:58462"/>
        <dbReference type="EC" id="3.5.4.16"/>
    </reaction>
</comment>
<dbReference type="EC" id="3.5.4.16" evidence="2"/>
<organism evidence="3 4">
    <name type="scientific">Candidatus Methylacidiphilum fumarolicum</name>
    <dbReference type="NCBI Taxonomy" id="591154"/>
    <lineage>
        <taxon>Bacteria</taxon>
        <taxon>Pseudomonadati</taxon>
        <taxon>Verrucomicrobiota</taxon>
        <taxon>Methylacidiphilae</taxon>
        <taxon>Methylacidiphilales</taxon>
        <taxon>Methylacidiphilaceae</taxon>
        <taxon>Methylacidiphilum (ex Ratnadevi et al. 2023)</taxon>
    </lineage>
</organism>
<dbReference type="NCBIfam" id="NF010200">
    <property type="entry name" value="PRK13674.1-1"/>
    <property type="match status" value="1"/>
</dbReference>
<evidence type="ECO:0000313" key="3">
    <source>
        <dbReference type="EMBL" id="CAI9084484.1"/>
    </source>
</evidence>
<feature type="site" description="May be catalytically important" evidence="2">
    <location>
        <position position="160"/>
    </location>
</feature>
<dbReference type="PANTHER" id="PTHR36445">
    <property type="entry name" value="GTP CYCLOHYDROLASE MPTA"/>
    <property type="match status" value="1"/>
</dbReference>
<comment type="function">
    <text evidence="2">Converts GTP to 7,8-dihydroneopterin triphosphate.</text>
</comment>
<evidence type="ECO:0000313" key="4">
    <source>
        <dbReference type="Proteomes" id="UP001161497"/>
    </source>
</evidence>
<evidence type="ECO:0000256" key="2">
    <source>
        <dbReference type="HAMAP-Rule" id="MF_01527"/>
    </source>
</evidence>
<dbReference type="GO" id="GO:0003934">
    <property type="term" value="F:GTP cyclohydrolase I activity"/>
    <property type="evidence" value="ECO:0007669"/>
    <property type="project" value="UniProtKB-EC"/>
</dbReference>
<gene>
    <name evidence="3" type="primary">folE</name>
    <name evidence="2" type="synonym">folE2</name>
    <name evidence="3" type="ORF">MFUM_0074</name>
</gene>
<keyword evidence="4" id="KW-1185">Reference proteome</keyword>
<name>A0ABM9IA12_9BACT</name>
<dbReference type="Pfam" id="PF02649">
    <property type="entry name" value="GCHY-1"/>
    <property type="match status" value="1"/>
</dbReference>
<sequence length="273" mass="31076">MPNVSTLMKNSLSASLADCQSQQDHRKIKIHRVGVKGLRYPIEVRDKNFESQHTVATVSLLVDLPHHFKGTHMSRFVEVLNAHGRMVHVCNVFSIVHELQKKLHAETAHVIMEFPYFIEKNAPVTGSKGLVDYQVRFEAAAYLDETDFVMWVTVPVTTLCPCSKAISDRGAHNQRGYVSVAIRFVQTIWIEDIIELVEASASSPIYSLLKRPDEKYVTELAFDNPVFVEDLVRNVALRLNANQDILWYRVEAENMESIHNHAAYACVEKELET</sequence>
<dbReference type="PANTHER" id="PTHR36445:SF1">
    <property type="entry name" value="GTP CYCLOHYDROLASE MPTA"/>
    <property type="match status" value="1"/>
</dbReference>
<protein>
    <recommendedName>
        <fullName evidence="2">GTP cyclohydrolase FolE2</fullName>
        <ecNumber evidence="2">3.5.4.16</ecNumber>
    </recommendedName>
</protein>
<comment type="pathway">
    <text evidence="2">Cofactor biosynthesis; 7,8-dihydroneopterin triphosphate biosynthesis; 7,8-dihydroneopterin triphosphate from GTP: step 1/1.</text>
</comment>
<dbReference type="RefSeq" id="WP_009062062.1">
    <property type="nucleotide sequence ID" value="NZ_LXNK01000032.1"/>
</dbReference>